<feature type="region of interest" description="Disordered" evidence="1">
    <location>
        <begin position="155"/>
        <end position="175"/>
    </location>
</feature>
<accession>A0A4U0TQ04</accession>
<keyword evidence="2" id="KW-0812">Transmembrane</keyword>
<evidence type="ECO:0000313" key="4">
    <source>
        <dbReference type="Proteomes" id="UP000310066"/>
    </source>
</evidence>
<gene>
    <name evidence="3" type="ORF">B0A54_17939</name>
</gene>
<dbReference type="AlphaFoldDB" id="A0A4U0TQ04"/>
<protein>
    <submittedName>
        <fullName evidence="3">Uncharacterized protein</fullName>
    </submittedName>
</protein>
<feature type="transmembrane region" description="Helical" evidence="2">
    <location>
        <begin position="89"/>
        <end position="108"/>
    </location>
</feature>
<evidence type="ECO:0000313" key="3">
    <source>
        <dbReference type="EMBL" id="TKA23892.1"/>
    </source>
</evidence>
<reference evidence="3 4" key="1">
    <citation type="submission" date="2017-03" db="EMBL/GenBank/DDBJ databases">
        <title>Genomes of endolithic fungi from Antarctica.</title>
        <authorList>
            <person name="Coleine C."/>
            <person name="Masonjones S."/>
            <person name="Stajich J.E."/>
        </authorList>
    </citation>
    <scope>NUCLEOTIDE SEQUENCE [LARGE SCALE GENOMIC DNA]</scope>
    <source>
        <strain evidence="3 4">CCFEE 5311</strain>
    </source>
</reference>
<evidence type="ECO:0000256" key="1">
    <source>
        <dbReference type="SAM" id="MobiDB-lite"/>
    </source>
</evidence>
<evidence type="ECO:0000256" key="2">
    <source>
        <dbReference type="SAM" id="Phobius"/>
    </source>
</evidence>
<proteinExistence type="predicted"/>
<dbReference type="OrthoDB" id="2688021at2759"/>
<dbReference type="Proteomes" id="UP000310066">
    <property type="component" value="Unassembled WGS sequence"/>
</dbReference>
<dbReference type="EMBL" id="NAJP01000200">
    <property type="protein sequence ID" value="TKA23892.1"/>
    <property type="molecule type" value="Genomic_DNA"/>
</dbReference>
<comment type="caution">
    <text evidence="3">The sequence shown here is derived from an EMBL/GenBank/DDBJ whole genome shotgun (WGS) entry which is preliminary data.</text>
</comment>
<sequence length="175" mass="19054">MGLHSVELLVNRSRDEQCWRHASTTARGTGTLGKDQIGSKKAYNSIKAAFTSWQSLSLYFLKPLVHWLFGSSLSTSNFAGRSAAYMDNHFIFALGVAILILAILATLLSRHQPNGVIPSAWGHIQTLTNLVDDWGDGTVGKLYWGDKGLNQDGTRHAGTASDAPLPDTVPNALYR</sequence>
<organism evidence="3 4">
    <name type="scientific">Friedmanniomyces endolithicus</name>
    <dbReference type="NCBI Taxonomy" id="329885"/>
    <lineage>
        <taxon>Eukaryota</taxon>
        <taxon>Fungi</taxon>
        <taxon>Dikarya</taxon>
        <taxon>Ascomycota</taxon>
        <taxon>Pezizomycotina</taxon>
        <taxon>Dothideomycetes</taxon>
        <taxon>Dothideomycetidae</taxon>
        <taxon>Mycosphaerellales</taxon>
        <taxon>Teratosphaeriaceae</taxon>
        <taxon>Friedmanniomyces</taxon>
    </lineage>
</organism>
<keyword evidence="2" id="KW-1133">Transmembrane helix</keyword>
<dbReference type="STRING" id="329885.A0A4U0TQ04"/>
<name>A0A4U0TQ04_9PEZI</name>
<keyword evidence="2" id="KW-0472">Membrane</keyword>